<keyword evidence="4 8" id="KW-0032">Aminotransferase</keyword>
<dbReference type="Pfam" id="PF03343">
    <property type="entry name" value="SART-1"/>
    <property type="match status" value="1"/>
</dbReference>
<dbReference type="PANTHER" id="PTHR11879:SF22">
    <property type="entry name" value="ASPARTATE AMINOTRANSFERASE, MITOCHONDRIAL"/>
    <property type="match status" value="1"/>
</dbReference>
<dbReference type="InterPro" id="IPR000796">
    <property type="entry name" value="Asp_trans"/>
</dbReference>
<dbReference type="AlphaFoldDB" id="A0AAD6NCJ2"/>
<feature type="region of interest" description="Disordered" evidence="10">
    <location>
        <begin position="480"/>
        <end position="535"/>
    </location>
</feature>
<sequence length="1067" mass="119013">MADALSIEQNNKIRVALGLKPLPVPGAGPEFKEDDSDSGDEEEPASTVETRQAAGYDNWKKLQDDAEAKRKREERNAAIKRARDIAQRNLKLEGSTLGEANGDELDTKTWLMQSKKRSKKIEKERARKLAEELEERERAAAAEYTAADLAGIKVGHSAGDFDGGEDHILTLKDAAVDDEDEGDELQDVNLVEKEKTEEKLELKKKKPVYDPTAENQGILSQYDEDIDGKKRKRFTLDAQGSTEEEREAKRQEVSDRLKKNVISLDFEPEVPSSDYMDISDVKIKKPKKKKAKATKQRAVMDYDDNAPSDCSPRKPANQDVSFVDDDDLQASLALQRRAAFKKRKKISPEELARQLREEEEQTPMEVENEDEEGPGLVIDETSEFVSNLQKPTLPERDERHTSIPAAGKSAEPQPEPETEGVEVDMDRYGHIEDEDELAAQIKRDQQAKVEPQQHLTGTGLEEESTLDQGLGATLSMLKSRGLVKESDSSSQNALMRDRQRFLQEKNNRESEAERRARQQRERDRASGKLDGMSARERDEYAQWENKHRDQQEARHTAEAFNKQYKPDVQLRYVDEFGRNMNQKEAFKQLSHQFHGKGSGKMKTEKRLKKIDEEKKREAMSTLDSSQHTGMNNAVGTAARKNRQAGSRQPLGCPQANKRTVVLGARQASAWANVPQGPPDAILGITEAFKADSFKEKINLGVGAYRDDKGKPYVLPSVRAAEDKVVASRLDKEYAGITGIPAFTSAAAELAYGADSSAIKDDRLVITQTISGTGALRIGGSFLKRFYPGAKKIYLPTPSWANHKAVFTDAGLEVANYSYYNKDTIGLDFDGLIADIKNAPESSIILLHACAHNPTGVDPTEAQWRQISDVMKEKGHFAFFDMAYQGFASGNADKDAFAPRHFVKEGHNIALCQSFAKNMGLYGERVGAFSLVCENTEEKKRVESQIKILIRPQYSNPPIHGARVASTIMNDPALNQQWLGEVKGMADRIIEMRSLLRTNLEKLGSKHDWSHITSQIGMFAYTGLKPEQMDALAKEHSVYATKDGRISVAGITSGNVGRLAESIFKITG</sequence>
<evidence type="ECO:0000256" key="10">
    <source>
        <dbReference type="SAM" id="MobiDB-lite"/>
    </source>
</evidence>
<dbReference type="InterPro" id="IPR005011">
    <property type="entry name" value="SNU66/SART1"/>
</dbReference>
<dbReference type="EC" id="2.6.1.1" evidence="8"/>
<organism evidence="12 13">
    <name type="scientific">Penicillium canescens</name>
    <dbReference type="NCBI Taxonomy" id="5083"/>
    <lineage>
        <taxon>Eukaryota</taxon>
        <taxon>Fungi</taxon>
        <taxon>Dikarya</taxon>
        <taxon>Ascomycota</taxon>
        <taxon>Pezizomycotina</taxon>
        <taxon>Eurotiomycetes</taxon>
        <taxon>Eurotiomycetidae</taxon>
        <taxon>Eurotiales</taxon>
        <taxon>Aspergillaceae</taxon>
        <taxon>Penicillium</taxon>
    </lineage>
</organism>
<dbReference type="GO" id="GO:0005739">
    <property type="term" value="C:mitochondrion"/>
    <property type="evidence" value="ECO:0007669"/>
    <property type="project" value="TreeGrafter"/>
</dbReference>
<feature type="compositionally biased region" description="Basic and acidic residues" evidence="10">
    <location>
        <begin position="346"/>
        <end position="356"/>
    </location>
</feature>
<feature type="coiled-coil region" evidence="9">
    <location>
        <begin position="112"/>
        <end position="143"/>
    </location>
</feature>
<dbReference type="InterPro" id="IPR004838">
    <property type="entry name" value="NHTrfase_class1_PyrdxlP-BS"/>
</dbReference>
<keyword evidence="6" id="KW-0663">Pyridoxal phosphate</keyword>
<proteinExistence type="inferred from homology"/>
<dbReference type="InterPro" id="IPR004839">
    <property type="entry name" value="Aminotransferase_I/II_large"/>
</dbReference>
<comment type="catalytic activity">
    <reaction evidence="7 8">
        <text>L-aspartate + 2-oxoglutarate = oxaloacetate + L-glutamate</text>
        <dbReference type="Rhea" id="RHEA:21824"/>
        <dbReference type="ChEBI" id="CHEBI:16452"/>
        <dbReference type="ChEBI" id="CHEBI:16810"/>
        <dbReference type="ChEBI" id="CHEBI:29985"/>
        <dbReference type="ChEBI" id="CHEBI:29991"/>
        <dbReference type="EC" id="2.6.1.1"/>
    </reaction>
</comment>
<gene>
    <name evidence="12" type="ORF">N7460_002704</name>
</gene>
<comment type="miscellaneous">
    <text evidence="8">In eukaryotes there are cytoplasmic, mitochondrial and chloroplastic isozymes.</text>
</comment>
<dbReference type="InterPro" id="IPR015424">
    <property type="entry name" value="PyrdxlP-dep_Trfase"/>
</dbReference>
<feature type="region of interest" description="Disordered" evidence="10">
    <location>
        <begin position="229"/>
        <end position="254"/>
    </location>
</feature>
<feature type="compositionally biased region" description="Acidic residues" evidence="10">
    <location>
        <begin position="32"/>
        <end position="44"/>
    </location>
</feature>
<dbReference type="PRINTS" id="PR00799">
    <property type="entry name" value="TRANSAMINASE"/>
</dbReference>
<dbReference type="GO" id="GO:0004069">
    <property type="term" value="F:L-aspartate:2-oxoglutarate aminotransferase activity"/>
    <property type="evidence" value="ECO:0007669"/>
    <property type="project" value="UniProtKB-EC"/>
</dbReference>
<keyword evidence="13" id="KW-1185">Reference proteome</keyword>
<feature type="compositionally biased region" description="Basic residues" evidence="10">
    <location>
        <begin position="285"/>
        <end position="295"/>
    </location>
</feature>
<protein>
    <recommendedName>
        <fullName evidence="8">Aspartate aminotransferase</fullName>
        <ecNumber evidence="8">2.6.1.1</ecNumber>
    </recommendedName>
</protein>
<dbReference type="NCBIfam" id="NF006719">
    <property type="entry name" value="PRK09257.1"/>
    <property type="match status" value="1"/>
</dbReference>
<feature type="compositionally biased region" description="Acidic residues" evidence="10">
    <location>
        <begin position="414"/>
        <end position="423"/>
    </location>
</feature>
<evidence type="ECO:0000256" key="8">
    <source>
        <dbReference type="RuleBase" id="RU000480"/>
    </source>
</evidence>
<comment type="subunit">
    <text evidence="3 8">Homodimer.</text>
</comment>
<feature type="region of interest" description="Disordered" evidence="10">
    <location>
        <begin position="338"/>
        <end position="467"/>
    </location>
</feature>
<feature type="compositionally biased region" description="Basic and acidic residues" evidence="10">
    <location>
        <begin position="58"/>
        <end position="75"/>
    </location>
</feature>
<dbReference type="EMBL" id="JAQJZL010000002">
    <property type="protein sequence ID" value="KAJ6052170.1"/>
    <property type="molecule type" value="Genomic_DNA"/>
</dbReference>
<reference evidence="12" key="1">
    <citation type="journal article" date="2023" name="IMA Fungus">
        <title>Comparative genomic study of the Penicillium genus elucidates a diverse pangenome and 15 lateral gene transfer events.</title>
        <authorList>
            <person name="Petersen C."/>
            <person name="Sorensen T."/>
            <person name="Nielsen M.R."/>
            <person name="Sondergaard T.E."/>
            <person name="Sorensen J.L."/>
            <person name="Fitzpatrick D.A."/>
            <person name="Frisvad J.C."/>
            <person name="Nielsen K.L."/>
        </authorList>
    </citation>
    <scope>NUCLEOTIDE SEQUENCE</scope>
    <source>
        <strain evidence="12">IBT 15450</strain>
    </source>
</reference>
<evidence type="ECO:0000256" key="2">
    <source>
        <dbReference type="ARBA" id="ARBA00007441"/>
    </source>
</evidence>
<evidence type="ECO:0000256" key="9">
    <source>
        <dbReference type="SAM" id="Coils"/>
    </source>
</evidence>
<evidence type="ECO:0000256" key="5">
    <source>
        <dbReference type="ARBA" id="ARBA00022679"/>
    </source>
</evidence>
<evidence type="ECO:0000259" key="11">
    <source>
        <dbReference type="Pfam" id="PF00155"/>
    </source>
</evidence>
<accession>A0AAD6NCJ2</accession>
<evidence type="ECO:0000256" key="7">
    <source>
        <dbReference type="ARBA" id="ARBA00049185"/>
    </source>
</evidence>
<comment type="caution">
    <text evidence="12">The sequence shown here is derived from an EMBL/GenBank/DDBJ whole genome shotgun (WGS) entry which is preliminary data.</text>
</comment>
<dbReference type="GO" id="GO:0000398">
    <property type="term" value="P:mRNA splicing, via spliceosome"/>
    <property type="evidence" value="ECO:0007669"/>
    <property type="project" value="InterPro"/>
</dbReference>
<feature type="compositionally biased region" description="Acidic residues" evidence="10">
    <location>
        <begin position="357"/>
        <end position="373"/>
    </location>
</feature>
<evidence type="ECO:0000256" key="1">
    <source>
        <dbReference type="ARBA" id="ARBA00001933"/>
    </source>
</evidence>
<dbReference type="InterPro" id="IPR015422">
    <property type="entry name" value="PyrdxlP-dep_Trfase_small"/>
</dbReference>
<feature type="region of interest" description="Disordered" evidence="10">
    <location>
        <begin position="18"/>
        <end position="75"/>
    </location>
</feature>
<evidence type="ECO:0000256" key="4">
    <source>
        <dbReference type="ARBA" id="ARBA00022576"/>
    </source>
</evidence>
<comment type="similarity">
    <text evidence="2">Belongs to the class-I pyridoxal-phosphate-dependent aminotransferase family.</text>
</comment>
<comment type="cofactor">
    <cofactor evidence="1">
        <name>pyridoxal 5'-phosphate</name>
        <dbReference type="ChEBI" id="CHEBI:597326"/>
    </cofactor>
</comment>
<dbReference type="InterPro" id="IPR015421">
    <property type="entry name" value="PyrdxlP-dep_Trfase_major"/>
</dbReference>
<evidence type="ECO:0000256" key="3">
    <source>
        <dbReference type="ARBA" id="ARBA00011738"/>
    </source>
</evidence>
<dbReference type="PANTHER" id="PTHR11879">
    <property type="entry name" value="ASPARTATE AMINOTRANSFERASE"/>
    <property type="match status" value="1"/>
</dbReference>
<dbReference type="FunFam" id="3.90.1150.10:FF:000001">
    <property type="entry name" value="Aspartate aminotransferase"/>
    <property type="match status" value="1"/>
</dbReference>
<evidence type="ECO:0000313" key="13">
    <source>
        <dbReference type="Proteomes" id="UP001219568"/>
    </source>
</evidence>
<dbReference type="GO" id="GO:0030170">
    <property type="term" value="F:pyridoxal phosphate binding"/>
    <property type="evidence" value="ECO:0007669"/>
    <property type="project" value="InterPro"/>
</dbReference>
<dbReference type="PROSITE" id="PS00105">
    <property type="entry name" value="AA_TRANSFER_CLASS_1"/>
    <property type="match status" value="1"/>
</dbReference>
<dbReference type="SUPFAM" id="SSF53383">
    <property type="entry name" value="PLP-dependent transferases"/>
    <property type="match status" value="1"/>
</dbReference>
<dbReference type="FunFam" id="3.40.640.10:FF:000026">
    <property type="entry name" value="Aspartate aminotransferase"/>
    <property type="match status" value="1"/>
</dbReference>
<dbReference type="Proteomes" id="UP001219568">
    <property type="component" value="Unassembled WGS sequence"/>
</dbReference>
<dbReference type="GO" id="GO:0006533">
    <property type="term" value="P:L-aspartate catabolic process"/>
    <property type="evidence" value="ECO:0007669"/>
    <property type="project" value="TreeGrafter"/>
</dbReference>
<dbReference type="Gene3D" id="3.40.640.10">
    <property type="entry name" value="Type I PLP-dependent aspartate aminotransferase-like (Major domain)"/>
    <property type="match status" value="1"/>
</dbReference>
<dbReference type="Gene3D" id="3.90.1150.10">
    <property type="entry name" value="Aspartate Aminotransferase, domain 1"/>
    <property type="match status" value="1"/>
</dbReference>
<dbReference type="Pfam" id="PF00155">
    <property type="entry name" value="Aminotran_1_2"/>
    <property type="match status" value="1"/>
</dbReference>
<reference evidence="12" key="2">
    <citation type="submission" date="2023-01" db="EMBL/GenBank/DDBJ databases">
        <authorList>
            <person name="Petersen C."/>
        </authorList>
    </citation>
    <scope>NUCLEOTIDE SEQUENCE</scope>
    <source>
        <strain evidence="12">IBT 15450</strain>
    </source>
</reference>
<feature type="compositionally biased region" description="Basic and acidic residues" evidence="10">
    <location>
        <begin position="495"/>
        <end position="535"/>
    </location>
</feature>
<name>A0AAD6NCJ2_PENCN</name>
<dbReference type="CDD" id="cd00609">
    <property type="entry name" value="AAT_like"/>
    <property type="match status" value="1"/>
</dbReference>
<evidence type="ECO:0000256" key="6">
    <source>
        <dbReference type="ARBA" id="ARBA00022898"/>
    </source>
</evidence>
<feature type="region of interest" description="Disordered" evidence="10">
    <location>
        <begin position="285"/>
        <end position="321"/>
    </location>
</feature>
<keyword evidence="9" id="KW-0175">Coiled coil</keyword>
<evidence type="ECO:0000313" key="12">
    <source>
        <dbReference type="EMBL" id="KAJ6052170.1"/>
    </source>
</evidence>
<feature type="domain" description="Aminotransferase class I/classII large" evidence="11">
    <location>
        <begin position="695"/>
        <end position="1062"/>
    </location>
</feature>
<keyword evidence="5 8" id="KW-0808">Transferase</keyword>